<evidence type="ECO:0000313" key="3">
    <source>
        <dbReference type="Proteomes" id="UP000494206"/>
    </source>
</evidence>
<keyword evidence="1" id="KW-0472">Membrane</keyword>
<reference evidence="2 3" key="1">
    <citation type="submission" date="2020-04" db="EMBL/GenBank/DDBJ databases">
        <authorList>
            <person name="Laetsch R D."/>
            <person name="Stevens L."/>
            <person name="Kumar S."/>
            <person name="Blaxter L. M."/>
        </authorList>
    </citation>
    <scope>NUCLEOTIDE SEQUENCE [LARGE SCALE GENOMIC DNA]</scope>
</reference>
<feature type="transmembrane region" description="Helical" evidence="1">
    <location>
        <begin position="202"/>
        <end position="226"/>
    </location>
</feature>
<comment type="caution">
    <text evidence="2">The sequence shown here is derived from an EMBL/GenBank/DDBJ whole genome shotgun (WGS) entry which is preliminary data.</text>
</comment>
<dbReference type="PANTHER" id="PTHR34851:SF5">
    <property type="entry name" value="MARVEL DOMAIN-CONTAINING PROTEIN"/>
    <property type="match status" value="1"/>
</dbReference>
<keyword evidence="1" id="KW-0812">Transmembrane</keyword>
<keyword evidence="1" id="KW-1133">Transmembrane helix</keyword>
<dbReference type="OrthoDB" id="5819326at2759"/>
<dbReference type="EMBL" id="CADEPM010000002">
    <property type="protein sequence ID" value="CAB3400720.1"/>
    <property type="molecule type" value="Genomic_DNA"/>
</dbReference>
<organism evidence="2 3">
    <name type="scientific">Caenorhabditis bovis</name>
    <dbReference type="NCBI Taxonomy" id="2654633"/>
    <lineage>
        <taxon>Eukaryota</taxon>
        <taxon>Metazoa</taxon>
        <taxon>Ecdysozoa</taxon>
        <taxon>Nematoda</taxon>
        <taxon>Chromadorea</taxon>
        <taxon>Rhabditida</taxon>
        <taxon>Rhabditina</taxon>
        <taxon>Rhabditomorpha</taxon>
        <taxon>Rhabditoidea</taxon>
        <taxon>Rhabditidae</taxon>
        <taxon>Peloderinae</taxon>
        <taxon>Caenorhabditis</taxon>
    </lineage>
</organism>
<keyword evidence="3" id="KW-1185">Reference proteome</keyword>
<feature type="transmembrane region" description="Helical" evidence="1">
    <location>
        <begin position="139"/>
        <end position="166"/>
    </location>
</feature>
<dbReference type="PANTHER" id="PTHR34851">
    <property type="entry name" value="PROTEIN CBG05235-RELATED"/>
    <property type="match status" value="1"/>
</dbReference>
<dbReference type="Pfam" id="PF25093">
    <property type="entry name" value="DUF7807"/>
    <property type="match status" value="1"/>
</dbReference>
<evidence type="ECO:0000256" key="1">
    <source>
        <dbReference type="SAM" id="Phobius"/>
    </source>
</evidence>
<sequence length="258" mass="28787">MMYDDRNSRHEYGGGQYYNGHHANAKYDGSYESPRITHSHIQYGRNPQDMDIAKTFDHEPFRHTDPKYKCLCNKMHVKQGCKFILGFLIAVVIIGALLLILNWNVGTWTTFVIHCLLLLGVLACAFALFIAMKAEKEKLLLPVAGIAAFGALVSIVFFVFTLWSLIDPSGTTGKLVNNFVVSQNNTASADFGLAENRGDIQAVSAVTMVLSLLGLAASIWVAFVVYKYSMYLKDMKFARVPKNQVHIEITDLKKGITQ</sequence>
<evidence type="ECO:0000313" key="2">
    <source>
        <dbReference type="EMBL" id="CAB3400720.1"/>
    </source>
</evidence>
<dbReference type="AlphaFoldDB" id="A0A8S1ES62"/>
<protein>
    <submittedName>
        <fullName evidence="2">Uncharacterized protein</fullName>
    </submittedName>
</protein>
<feature type="transmembrane region" description="Helical" evidence="1">
    <location>
        <begin position="83"/>
        <end position="105"/>
    </location>
</feature>
<name>A0A8S1ES62_9PELO</name>
<gene>
    <name evidence="2" type="ORF">CBOVIS_LOCUS3594</name>
</gene>
<feature type="transmembrane region" description="Helical" evidence="1">
    <location>
        <begin position="111"/>
        <end position="132"/>
    </location>
</feature>
<accession>A0A8S1ES62</accession>
<proteinExistence type="predicted"/>
<dbReference type="Proteomes" id="UP000494206">
    <property type="component" value="Unassembled WGS sequence"/>
</dbReference>
<dbReference type="InterPro" id="IPR056709">
    <property type="entry name" value="DUF7807"/>
</dbReference>